<dbReference type="Pfam" id="PF01425">
    <property type="entry name" value="Amidase"/>
    <property type="match status" value="1"/>
</dbReference>
<evidence type="ECO:0000313" key="4">
    <source>
        <dbReference type="Proteomes" id="UP000182375"/>
    </source>
</evidence>
<dbReference type="STRING" id="67331.SAMN04490357_7631"/>
<proteinExistence type="inferred from homology"/>
<dbReference type="Gene3D" id="3.90.1300.10">
    <property type="entry name" value="Amidase signature (AS) domain"/>
    <property type="match status" value="1"/>
</dbReference>
<dbReference type="InterPro" id="IPR036928">
    <property type="entry name" value="AS_sf"/>
</dbReference>
<dbReference type="Proteomes" id="UP000182375">
    <property type="component" value="Unassembled WGS sequence"/>
</dbReference>
<dbReference type="GO" id="GO:0003824">
    <property type="term" value="F:catalytic activity"/>
    <property type="evidence" value="ECO:0007669"/>
    <property type="project" value="InterPro"/>
</dbReference>
<evidence type="ECO:0000256" key="1">
    <source>
        <dbReference type="ARBA" id="ARBA00009199"/>
    </source>
</evidence>
<dbReference type="InterPro" id="IPR020556">
    <property type="entry name" value="Amidase_CS"/>
</dbReference>
<dbReference type="AlphaFoldDB" id="A0A1H5HTL1"/>
<sequence length="487" mass="51469">MTESPVSSEELAWLDATAQAELVRRGLLTPRELVEAAIERIERLNGTLNAVITPLYEKALADAEASGLPHGPFRGVPMLLKDALCQTAGDPYYGGMRALRDRDWRAHEDSTLAARFRSAGFVFCGRTNLPELATSVTTEPLAHGATRNPWALDRSPGGSSGGSAAAVAAGMVPVAHGNDMAGSIRMPASACGVVGLKPTRARSSLGPRYGEYWGGVTHEHVLTRSVRDTAAVLDVTAGAAVGDPYAAAPPTRPYREEVGVDPGALRIGFRSIPPGATAPAHKECVAAVEHAARLLDRLGHHVEPTPAAALDAPELFQALPTLFSAILAWELEQWSQRLGEQLEPADLEPMNGALAEAGRSVTAAQWLSGIQAWQQWARGVAGLWETEVDVLLTPTLPTLPPHLGELAPEAKAPMDLVADVAGCIAFTLPFNVTGQPAVSLPLYRTSDGLPVGVQLVAAHGREDVLIRLASQLERAAPWSGTHPPFSA</sequence>
<dbReference type="InterPro" id="IPR023631">
    <property type="entry name" value="Amidase_dom"/>
</dbReference>
<protein>
    <submittedName>
        <fullName evidence="3">Amidase</fullName>
    </submittedName>
</protein>
<evidence type="ECO:0000259" key="2">
    <source>
        <dbReference type="Pfam" id="PF01425"/>
    </source>
</evidence>
<dbReference type="InterPro" id="IPR000120">
    <property type="entry name" value="Amidase"/>
</dbReference>
<comment type="similarity">
    <text evidence="1">Belongs to the amidase family.</text>
</comment>
<dbReference type="PANTHER" id="PTHR11895">
    <property type="entry name" value="TRANSAMIDASE"/>
    <property type="match status" value="1"/>
</dbReference>
<accession>A0A1H5HTL1</accession>
<evidence type="ECO:0000313" key="3">
    <source>
        <dbReference type="EMBL" id="SEE31215.1"/>
    </source>
</evidence>
<dbReference type="SUPFAM" id="SSF75304">
    <property type="entry name" value="Amidase signature (AS) enzymes"/>
    <property type="match status" value="1"/>
</dbReference>
<dbReference type="GeneID" id="95516590"/>
<organism evidence="3 4">
    <name type="scientific">Streptomyces misionensis</name>
    <dbReference type="NCBI Taxonomy" id="67331"/>
    <lineage>
        <taxon>Bacteria</taxon>
        <taxon>Bacillati</taxon>
        <taxon>Actinomycetota</taxon>
        <taxon>Actinomycetes</taxon>
        <taxon>Kitasatosporales</taxon>
        <taxon>Streptomycetaceae</taxon>
        <taxon>Streptomyces</taxon>
    </lineage>
</organism>
<feature type="domain" description="Amidase" evidence="2">
    <location>
        <begin position="32"/>
        <end position="464"/>
    </location>
</feature>
<dbReference type="PANTHER" id="PTHR11895:SF7">
    <property type="entry name" value="GLUTAMYL-TRNA(GLN) AMIDOTRANSFERASE SUBUNIT A, MITOCHONDRIAL"/>
    <property type="match status" value="1"/>
</dbReference>
<name>A0A1H5HTL1_9ACTN</name>
<dbReference type="PROSITE" id="PS00571">
    <property type="entry name" value="AMIDASES"/>
    <property type="match status" value="1"/>
</dbReference>
<gene>
    <name evidence="3" type="ORF">SAMN04490357_7631</name>
</gene>
<reference evidence="3 4" key="1">
    <citation type="submission" date="2016-10" db="EMBL/GenBank/DDBJ databases">
        <authorList>
            <person name="de Groot N.N."/>
        </authorList>
    </citation>
    <scope>NUCLEOTIDE SEQUENCE [LARGE SCALE GENOMIC DNA]</scope>
    <source>
        <strain evidence="3 4">DSM 40306</strain>
    </source>
</reference>
<dbReference type="EMBL" id="FNTD01000004">
    <property type="protein sequence ID" value="SEE31215.1"/>
    <property type="molecule type" value="Genomic_DNA"/>
</dbReference>
<dbReference type="RefSeq" id="WP_074995906.1">
    <property type="nucleotide sequence ID" value="NZ_FNTD01000004.1"/>
</dbReference>